<evidence type="ECO:0000313" key="6">
    <source>
        <dbReference type="EMBL" id="SDG73071.1"/>
    </source>
</evidence>
<keyword evidence="7" id="KW-1185">Reference proteome</keyword>
<dbReference type="Gene3D" id="1.25.40.10">
    <property type="entry name" value="Tetratricopeptide repeat domain"/>
    <property type="match status" value="1"/>
</dbReference>
<organism evidence="6 7">
    <name type="scientific">Bosea robiniae</name>
    <dbReference type="NCBI Taxonomy" id="1036780"/>
    <lineage>
        <taxon>Bacteria</taxon>
        <taxon>Pseudomonadati</taxon>
        <taxon>Pseudomonadota</taxon>
        <taxon>Alphaproteobacteria</taxon>
        <taxon>Hyphomicrobiales</taxon>
        <taxon>Boseaceae</taxon>
        <taxon>Bosea</taxon>
    </lineage>
</organism>
<evidence type="ECO:0000259" key="5">
    <source>
        <dbReference type="Pfam" id="PF13439"/>
    </source>
</evidence>
<dbReference type="SUPFAM" id="SSF53756">
    <property type="entry name" value="UDP-Glycosyltransferase/glycogen phosphorylase"/>
    <property type="match status" value="1"/>
</dbReference>
<dbReference type="PANTHER" id="PTHR12526">
    <property type="entry name" value="GLYCOSYLTRANSFERASE"/>
    <property type="match status" value="1"/>
</dbReference>
<dbReference type="SUPFAM" id="SSF53448">
    <property type="entry name" value="Nucleotide-diphospho-sugar transferases"/>
    <property type="match status" value="1"/>
</dbReference>
<dbReference type="InterPro" id="IPR001296">
    <property type="entry name" value="Glyco_trans_1"/>
</dbReference>
<dbReference type="Pfam" id="PF00534">
    <property type="entry name" value="Glycos_transf_1"/>
    <property type="match status" value="1"/>
</dbReference>
<dbReference type="SUPFAM" id="SSF48452">
    <property type="entry name" value="TPR-like"/>
    <property type="match status" value="1"/>
</dbReference>
<accession>A0ABY0P2R0</accession>
<feature type="repeat" description="TPR" evidence="3">
    <location>
        <begin position="99"/>
        <end position="132"/>
    </location>
</feature>
<dbReference type="Proteomes" id="UP000199468">
    <property type="component" value="Unassembled WGS sequence"/>
</dbReference>
<dbReference type="Gene3D" id="3.40.50.2000">
    <property type="entry name" value="Glycogen Phosphorylase B"/>
    <property type="match status" value="2"/>
</dbReference>
<evidence type="ECO:0000256" key="3">
    <source>
        <dbReference type="PROSITE-ProRule" id="PRU00339"/>
    </source>
</evidence>
<evidence type="ECO:0000313" key="7">
    <source>
        <dbReference type="Proteomes" id="UP000199468"/>
    </source>
</evidence>
<evidence type="ECO:0000256" key="2">
    <source>
        <dbReference type="ARBA" id="ARBA00022679"/>
    </source>
</evidence>
<dbReference type="InterPro" id="IPR028098">
    <property type="entry name" value="Glyco_trans_4-like_N"/>
</dbReference>
<dbReference type="InterPro" id="IPR029044">
    <property type="entry name" value="Nucleotide-diphossugar_trans"/>
</dbReference>
<dbReference type="InterPro" id="IPR011990">
    <property type="entry name" value="TPR-like_helical_dom_sf"/>
</dbReference>
<name>A0ABY0P2R0_9HYPH</name>
<sequence length="964" mass="103361">MKPDAKGGARSLRRWFRRGFSAFWFGRARGTAEALVASADAARDSGDPAKAATLYRVALARLPDRDDLHVQLGNMLKDAGQFREAVEAYAGALALRVTADTHLQLGRAFRLAGEVARARVALVEASRLDPEDTVAVIELAKLPLQTAQHASSAVRGQGAVEHRDGECVTGFAFNAAEPGKPLEIEVLINGDRLKCILADIPRPDLTALCPGLVGGGFRLCLPPGLDGATVELQMTDGATLAGGAFCATTSARRHLQAYAMQRAMEGREIAVVLVLDSSSAVARADIEALLQATATSSELRTKLILVEPDEAKNSAVVVDLFEERSHNIVHLVAHPGEAAVALANRAILAAQGKDLVWLAPGARVGPSWLGGLRAAAYARAEAAGAGAVSAAEGPFALLAPADDPLAAADPSSASHAAAILRASRLVRHASGAHLPDLPAVQSSCFYYRADALAEIGFFEAEVFHADIGAAHLDWCLRAFLRGRPVVLDDRTYASPARAAGSDPAMLPDWRDLTLRHAEFDGAADRFASNIVVSDVRRRLVGALRSAASAESTAPRALFVVSTLTGGTPLTNRDLMGGLEGIVEPWLLHCDGRTLRLFRAFPENDRLEDSYTLANPIAFAPHRSSEYDEIVWTWLLRRHFEIVHIRHLAWHGLALPRLASGLGIPVVLSFHDFYAVCPTVKLIDGEGRHCGGLCTDGSTPCEPDLWPGAAHPPLKHRFVHQWRANFAHALLPCSAFVTTSASARDLLIRSLPQLEVARFALIPHGRDFPLAQARDPSLAYAGGRKLRLLTIGNLTPAKGRDLIEALLEADRGAQFEVHVLGECDLPERPGLHRHGPFRRDDLPALLNELNADIGLVLSIWPETWCHALTEMWAAGLPAVTLDFGATAERVRGSGAGWVLERPDPQLLLDLLSTLVGAPERLSEAAEAARAWCRGEGARLTTAAMAARYGELYVEIGAKLDIAGTR</sequence>
<dbReference type="RefSeq" id="WP_091858062.1">
    <property type="nucleotide sequence ID" value="NZ_FNBZ01000005.1"/>
</dbReference>
<feature type="domain" description="Glycosyl transferase family 1" evidence="4">
    <location>
        <begin position="836"/>
        <end position="930"/>
    </location>
</feature>
<dbReference type="InterPro" id="IPR019734">
    <property type="entry name" value="TPR_rpt"/>
</dbReference>
<evidence type="ECO:0000256" key="1">
    <source>
        <dbReference type="ARBA" id="ARBA00022676"/>
    </source>
</evidence>
<dbReference type="PANTHER" id="PTHR12526:SF510">
    <property type="entry name" value="D-INOSITOL 3-PHOSPHATE GLYCOSYLTRANSFERASE"/>
    <property type="match status" value="1"/>
</dbReference>
<feature type="domain" description="Glycosyltransferase subfamily 4-like N-terminal" evidence="5">
    <location>
        <begin position="627"/>
        <end position="766"/>
    </location>
</feature>
<proteinExistence type="predicted"/>
<gene>
    <name evidence="6" type="ORF">SAMN05421844_105109</name>
</gene>
<dbReference type="EMBL" id="FNBZ01000005">
    <property type="protein sequence ID" value="SDG73071.1"/>
    <property type="molecule type" value="Genomic_DNA"/>
</dbReference>
<protein>
    <submittedName>
        <fullName evidence="6">Glycosyltransferase involved in cell wall bisynthesis</fullName>
    </submittedName>
</protein>
<keyword evidence="1" id="KW-0328">Glycosyltransferase</keyword>
<comment type="caution">
    <text evidence="6">The sequence shown here is derived from an EMBL/GenBank/DDBJ whole genome shotgun (WGS) entry which is preliminary data.</text>
</comment>
<evidence type="ECO:0000259" key="4">
    <source>
        <dbReference type="Pfam" id="PF00534"/>
    </source>
</evidence>
<keyword evidence="3" id="KW-0802">TPR repeat</keyword>
<dbReference type="PROSITE" id="PS50005">
    <property type="entry name" value="TPR"/>
    <property type="match status" value="1"/>
</dbReference>
<keyword evidence="2" id="KW-0808">Transferase</keyword>
<dbReference type="Pfam" id="PF13439">
    <property type="entry name" value="Glyco_transf_4"/>
    <property type="match status" value="1"/>
</dbReference>
<reference evidence="6 7" key="1">
    <citation type="submission" date="2016-10" db="EMBL/GenBank/DDBJ databases">
        <authorList>
            <person name="Varghese N."/>
            <person name="Submissions S."/>
        </authorList>
    </citation>
    <scope>NUCLEOTIDE SEQUENCE [LARGE SCALE GENOMIC DNA]</scope>
    <source>
        <strain evidence="6 7">DSM 26672</strain>
    </source>
</reference>